<dbReference type="PANTHER" id="PTHR10921:SF1">
    <property type="entry name" value="NUCLEAR DISTRIBUTION PROTEIN NUDE HOMOLOG"/>
    <property type="match status" value="1"/>
</dbReference>
<evidence type="ECO:0000256" key="2">
    <source>
        <dbReference type="ARBA" id="ARBA00023054"/>
    </source>
</evidence>
<keyword evidence="5" id="KW-1185">Reference proteome</keyword>
<evidence type="ECO:0000313" key="4">
    <source>
        <dbReference type="EMBL" id="QBM89729.1"/>
    </source>
</evidence>
<dbReference type="GO" id="GO:0047496">
    <property type="term" value="P:vesicle transport along microtubule"/>
    <property type="evidence" value="ECO:0007669"/>
    <property type="project" value="TreeGrafter"/>
</dbReference>
<name>A0A4P6XRL4_9ASCO</name>
<dbReference type="STRING" id="2163413.A0A4P6XRL4"/>
<sequence length="351" mass="39189">MTDVASDALPTMNNAEFEKVYRRMIELEHELVEFQDSSKDLEQALEDELHDLETQKSSLTSQLQNKDKVIATLNARVISLNTEVANILNTLADYKAASEKTIADLKHKLVAMEILNDDYLSRDRVVENKLQLANQFNNELLEKLAMVENDLDLERQANAQYRLTLSNLNNTAASQPARLTRSKRDSTYRDFAFAESTVLDIGEMLASEPPATIEESKMPRSESLTRFQELCSRSDVLRQKVGEVNSSLAFKSLSTAAVSRPTAVSLLSEALNSFVTRATDASQKAITDDISLHSSGERVVSLEGTSVITKPSRLQPEEIKAARKGAQNTSELRRGASKKFKLRNVMKSFMP</sequence>
<evidence type="ECO:0000313" key="5">
    <source>
        <dbReference type="Proteomes" id="UP000292447"/>
    </source>
</evidence>
<gene>
    <name evidence="4" type="ORF">METSCH_D08110</name>
</gene>
<dbReference type="GO" id="GO:0007059">
    <property type="term" value="P:chromosome segregation"/>
    <property type="evidence" value="ECO:0007669"/>
    <property type="project" value="TreeGrafter"/>
</dbReference>
<proteinExistence type="inferred from homology"/>
<evidence type="ECO:0000256" key="3">
    <source>
        <dbReference type="SAM" id="Coils"/>
    </source>
</evidence>
<dbReference type="Proteomes" id="UP000292447">
    <property type="component" value="Chromosome IV"/>
</dbReference>
<keyword evidence="2 3" id="KW-0175">Coiled coil</keyword>
<accession>A0A4P6XRL4</accession>
<dbReference type="InterPro" id="IPR033494">
    <property type="entry name" value="NUDE"/>
</dbReference>
<feature type="coiled-coil region" evidence="3">
    <location>
        <begin position="24"/>
        <end position="62"/>
    </location>
</feature>
<reference evidence="5" key="1">
    <citation type="submission" date="2019-03" db="EMBL/GenBank/DDBJ databases">
        <title>Snf2 controls pulcherriminic acid biosynthesis and connects pigmentation and antifungal activity of the yeast Metschnikowia pulcherrima.</title>
        <authorList>
            <person name="Gore-Lloyd D."/>
            <person name="Sumann I."/>
            <person name="Brachmann A.O."/>
            <person name="Schneeberger K."/>
            <person name="Ortiz-Merino R.A."/>
            <person name="Moreno-Beltran M."/>
            <person name="Schlaefli M."/>
            <person name="Kirner P."/>
            <person name="Santos Kron A."/>
            <person name="Wolfe K.H."/>
            <person name="Piel J."/>
            <person name="Ahrens C.H."/>
            <person name="Henk D."/>
            <person name="Freimoser F.M."/>
        </authorList>
    </citation>
    <scope>NUCLEOTIDE SEQUENCE [LARGE SCALE GENOMIC DNA]</scope>
    <source>
        <strain evidence="5">APC 1.2</strain>
    </source>
</reference>
<dbReference type="GO" id="GO:0007020">
    <property type="term" value="P:microtubule nucleation"/>
    <property type="evidence" value="ECO:0007669"/>
    <property type="project" value="TreeGrafter"/>
</dbReference>
<dbReference type="GO" id="GO:0000132">
    <property type="term" value="P:establishment of mitotic spindle orientation"/>
    <property type="evidence" value="ECO:0007669"/>
    <property type="project" value="TreeGrafter"/>
</dbReference>
<dbReference type="Gene3D" id="6.10.250.1080">
    <property type="match status" value="1"/>
</dbReference>
<dbReference type="GO" id="GO:0000776">
    <property type="term" value="C:kinetochore"/>
    <property type="evidence" value="ECO:0007669"/>
    <property type="project" value="TreeGrafter"/>
</dbReference>
<evidence type="ECO:0000256" key="1">
    <source>
        <dbReference type="ARBA" id="ARBA00007429"/>
    </source>
</evidence>
<dbReference type="EMBL" id="CP034459">
    <property type="protein sequence ID" value="QBM89729.1"/>
    <property type="molecule type" value="Genomic_DNA"/>
</dbReference>
<dbReference type="GO" id="GO:0005871">
    <property type="term" value="C:kinesin complex"/>
    <property type="evidence" value="ECO:0007669"/>
    <property type="project" value="TreeGrafter"/>
</dbReference>
<organism evidence="4 5">
    <name type="scientific">Metschnikowia aff. pulcherrima</name>
    <dbReference type="NCBI Taxonomy" id="2163413"/>
    <lineage>
        <taxon>Eukaryota</taxon>
        <taxon>Fungi</taxon>
        <taxon>Dikarya</taxon>
        <taxon>Ascomycota</taxon>
        <taxon>Saccharomycotina</taxon>
        <taxon>Pichiomycetes</taxon>
        <taxon>Metschnikowiaceae</taxon>
        <taxon>Metschnikowia</taxon>
    </lineage>
</organism>
<dbReference type="GO" id="GO:0008017">
    <property type="term" value="F:microtubule binding"/>
    <property type="evidence" value="ECO:0007669"/>
    <property type="project" value="InterPro"/>
</dbReference>
<dbReference type="AlphaFoldDB" id="A0A4P6XRL4"/>
<protein>
    <submittedName>
        <fullName evidence="4">Uncharacterized protein</fullName>
    </submittedName>
</protein>
<dbReference type="GO" id="GO:0051642">
    <property type="term" value="P:centrosome localization"/>
    <property type="evidence" value="ECO:0007669"/>
    <property type="project" value="TreeGrafter"/>
</dbReference>
<dbReference type="PANTHER" id="PTHR10921">
    <property type="entry name" value="NUCLEAR DISTRIBUTION PROTEIN NUDE HOMOLOG 1"/>
    <property type="match status" value="1"/>
</dbReference>
<comment type="similarity">
    <text evidence="1">Belongs to the nudE family.</text>
</comment>